<organism evidence="2 3">
    <name type="scientific">Cuscuta epithymum</name>
    <dbReference type="NCBI Taxonomy" id="186058"/>
    <lineage>
        <taxon>Eukaryota</taxon>
        <taxon>Viridiplantae</taxon>
        <taxon>Streptophyta</taxon>
        <taxon>Embryophyta</taxon>
        <taxon>Tracheophyta</taxon>
        <taxon>Spermatophyta</taxon>
        <taxon>Magnoliopsida</taxon>
        <taxon>eudicotyledons</taxon>
        <taxon>Gunneridae</taxon>
        <taxon>Pentapetalae</taxon>
        <taxon>asterids</taxon>
        <taxon>lamiids</taxon>
        <taxon>Solanales</taxon>
        <taxon>Convolvulaceae</taxon>
        <taxon>Cuscuteae</taxon>
        <taxon>Cuscuta</taxon>
        <taxon>Cuscuta subgen. Cuscuta</taxon>
    </lineage>
</organism>
<feature type="region of interest" description="Disordered" evidence="1">
    <location>
        <begin position="43"/>
        <end position="82"/>
    </location>
</feature>
<reference evidence="2" key="1">
    <citation type="submission" date="2022-07" db="EMBL/GenBank/DDBJ databases">
        <authorList>
            <person name="Macas J."/>
            <person name="Novak P."/>
            <person name="Neumann P."/>
        </authorList>
    </citation>
    <scope>NUCLEOTIDE SEQUENCE</scope>
</reference>
<proteinExistence type="predicted"/>
<evidence type="ECO:0000313" key="2">
    <source>
        <dbReference type="EMBL" id="CAH9116191.1"/>
    </source>
</evidence>
<sequence length="126" mass="14375">MSGLLLKSRDDFDTTYNRRDAMSDDQLAQIFNYQQEDISEIEEELEDHDDDGEPAIVEEEQGDEKTPDEEEEEDVGPSQPGRVFHQRCGCHILSLCVKDGLTAIGTVVENVKWGVRLIWDKTHLLP</sequence>
<evidence type="ECO:0000313" key="3">
    <source>
        <dbReference type="Proteomes" id="UP001152523"/>
    </source>
</evidence>
<comment type="caution">
    <text evidence="2">The sequence shown here is derived from an EMBL/GenBank/DDBJ whole genome shotgun (WGS) entry which is preliminary data.</text>
</comment>
<name>A0AAV0E3J1_9ASTE</name>
<dbReference type="AlphaFoldDB" id="A0AAV0E3J1"/>
<accession>A0AAV0E3J1</accession>
<keyword evidence="3" id="KW-1185">Reference proteome</keyword>
<evidence type="ECO:0000256" key="1">
    <source>
        <dbReference type="SAM" id="MobiDB-lite"/>
    </source>
</evidence>
<dbReference type="EMBL" id="CAMAPF010000268">
    <property type="protein sequence ID" value="CAH9116191.1"/>
    <property type="molecule type" value="Genomic_DNA"/>
</dbReference>
<dbReference type="Proteomes" id="UP001152523">
    <property type="component" value="Unassembled WGS sequence"/>
</dbReference>
<gene>
    <name evidence="2" type="ORF">CEPIT_LOCUS21416</name>
</gene>
<feature type="compositionally biased region" description="Acidic residues" evidence="1">
    <location>
        <begin position="43"/>
        <end position="75"/>
    </location>
</feature>
<protein>
    <submittedName>
        <fullName evidence="2">Uncharacterized protein</fullName>
    </submittedName>
</protein>